<organism evidence="12 13">
    <name type="scientific">Tistrella mobilis</name>
    <dbReference type="NCBI Taxonomy" id="171437"/>
    <lineage>
        <taxon>Bacteria</taxon>
        <taxon>Pseudomonadati</taxon>
        <taxon>Pseudomonadota</taxon>
        <taxon>Alphaproteobacteria</taxon>
        <taxon>Geminicoccales</taxon>
        <taxon>Geminicoccaceae</taxon>
        <taxon>Tistrella</taxon>
    </lineage>
</organism>
<dbReference type="InterPro" id="IPR050679">
    <property type="entry name" value="Bact_HTH_transcr_reg"/>
</dbReference>
<evidence type="ECO:0000256" key="3">
    <source>
        <dbReference type="ARBA" id="ARBA00023015"/>
    </source>
</evidence>
<dbReference type="Proteomes" id="UP000257706">
    <property type="component" value="Unassembled WGS sequence"/>
</dbReference>
<dbReference type="NCBIfam" id="TIGR02018">
    <property type="entry name" value="his_ut_repres"/>
    <property type="match status" value="1"/>
</dbReference>
<dbReference type="InterPro" id="IPR036388">
    <property type="entry name" value="WH-like_DNA-bd_sf"/>
</dbReference>
<dbReference type="GO" id="GO:0003700">
    <property type="term" value="F:DNA-binding transcription factor activity"/>
    <property type="evidence" value="ECO:0007669"/>
    <property type="project" value="UniProtKB-UniRule"/>
</dbReference>
<evidence type="ECO:0000313" key="13">
    <source>
        <dbReference type="Proteomes" id="UP000257706"/>
    </source>
</evidence>
<dbReference type="SMART" id="SM00866">
    <property type="entry name" value="UTRA"/>
    <property type="match status" value="1"/>
</dbReference>
<dbReference type="GO" id="GO:0045892">
    <property type="term" value="P:negative regulation of DNA-templated transcription"/>
    <property type="evidence" value="ECO:0007669"/>
    <property type="project" value="UniProtKB-UniRule"/>
</dbReference>
<dbReference type="PROSITE" id="PS50949">
    <property type="entry name" value="HTH_GNTR"/>
    <property type="match status" value="1"/>
</dbReference>
<dbReference type="InterPro" id="IPR028978">
    <property type="entry name" value="Chorismate_lyase_/UTRA_dom_sf"/>
</dbReference>
<dbReference type="SMART" id="SM00345">
    <property type="entry name" value="HTH_GNTR"/>
    <property type="match status" value="1"/>
</dbReference>
<evidence type="ECO:0000256" key="2">
    <source>
        <dbReference type="ARBA" id="ARBA00022808"/>
    </source>
</evidence>
<feature type="domain" description="HTH gntR-type" evidence="11">
    <location>
        <begin position="24"/>
        <end position="92"/>
    </location>
</feature>
<dbReference type="PANTHER" id="PTHR44846:SF16">
    <property type="entry name" value="TRANSCRIPTIONAL REGULATOR PHNF-RELATED"/>
    <property type="match status" value="1"/>
</dbReference>
<comment type="pathway">
    <text evidence="7">Amino-acid degradation; L-histidine degradation into L-glutamate [regulation].</text>
</comment>
<dbReference type="InterPro" id="IPR036390">
    <property type="entry name" value="WH_DNA-bd_sf"/>
</dbReference>
<evidence type="ECO:0000259" key="11">
    <source>
        <dbReference type="PROSITE" id="PS50949"/>
    </source>
</evidence>
<evidence type="ECO:0000256" key="8">
    <source>
        <dbReference type="ARBA" id="ARBA00071620"/>
    </source>
</evidence>
<evidence type="ECO:0000256" key="5">
    <source>
        <dbReference type="ARBA" id="ARBA00023163"/>
    </source>
</evidence>
<evidence type="ECO:0000256" key="1">
    <source>
        <dbReference type="ARBA" id="ARBA00022491"/>
    </source>
</evidence>
<dbReference type="FunFam" id="3.40.1410.10:FF:000004">
    <property type="entry name" value="Histidine utilization repressor"/>
    <property type="match status" value="1"/>
</dbReference>
<feature type="region of interest" description="Disordered" evidence="10">
    <location>
        <begin position="1"/>
        <end position="20"/>
    </location>
</feature>
<evidence type="ECO:0000256" key="6">
    <source>
        <dbReference type="ARBA" id="ARBA00058362"/>
    </source>
</evidence>
<dbReference type="GO" id="GO:0003677">
    <property type="term" value="F:DNA binding"/>
    <property type="evidence" value="ECO:0007669"/>
    <property type="project" value="UniProtKB-UniRule"/>
</dbReference>
<dbReference type="CDD" id="cd07377">
    <property type="entry name" value="WHTH_GntR"/>
    <property type="match status" value="1"/>
</dbReference>
<proteinExistence type="predicted"/>
<dbReference type="Pfam" id="PF00392">
    <property type="entry name" value="GntR"/>
    <property type="match status" value="1"/>
</dbReference>
<dbReference type="PRINTS" id="PR00035">
    <property type="entry name" value="HTHGNTR"/>
</dbReference>
<dbReference type="FunFam" id="1.10.10.10:FF:000079">
    <property type="entry name" value="GntR family transcriptional regulator"/>
    <property type="match status" value="1"/>
</dbReference>
<dbReference type="InterPro" id="IPR010248">
    <property type="entry name" value="His_ut_repres"/>
</dbReference>
<dbReference type="AlphaFoldDB" id="A0A3B9IQN1"/>
<accession>A0A3B9IQN1</accession>
<sequence>MTQIGVQIEATRPTPAGEDGLRELPLYEQLKARIKSRIASGDWPPNHRVPSENELVEEMGVSRMTAHRALRELAAEGVILRIQGKGSFVAPAKRSAPFLGVRNIADEIAERGAAHTVAITLSQAENCGPDLADALEVAMGAEVFHTVIVHREDDVPIQIEDRFVNPAVAPDYLAQNFRGTTPNAYLTALAPITRTEQSVEAILPKAWECRLLAIARTEPCLMVRRRTWSGPLVVTAVRLLYPGTRYRLESSY</sequence>
<dbReference type="SUPFAM" id="SSF64288">
    <property type="entry name" value="Chorismate lyase-like"/>
    <property type="match status" value="1"/>
</dbReference>
<dbReference type="InterPro" id="IPR000524">
    <property type="entry name" value="Tscrpt_reg_HTH_GntR"/>
</dbReference>
<comment type="function">
    <text evidence="6">Repressor which binds to the hutP region in the histidine utilization (hut) operon. It blocks the expression of all the hut genes in the absence of inducer.</text>
</comment>
<dbReference type="Pfam" id="PF07702">
    <property type="entry name" value="UTRA"/>
    <property type="match status" value="1"/>
</dbReference>
<dbReference type="InterPro" id="IPR011663">
    <property type="entry name" value="UTRA"/>
</dbReference>
<dbReference type="Gene3D" id="1.10.10.10">
    <property type="entry name" value="Winged helix-like DNA-binding domain superfamily/Winged helix DNA-binding domain"/>
    <property type="match status" value="1"/>
</dbReference>
<gene>
    <name evidence="12" type="primary">hutC</name>
    <name evidence="12" type="ORF">DCK97_19600</name>
</gene>
<dbReference type="SUPFAM" id="SSF46785">
    <property type="entry name" value="Winged helix' DNA-binding domain"/>
    <property type="match status" value="1"/>
</dbReference>
<dbReference type="PANTHER" id="PTHR44846">
    <property type="entry name" value="MANNOSYL-D-GLYCERATE TRANSPORT/METABOLISM SYSTEM REPRESSOR MNGR-RELATED"/>
    <property type="match status" value="1"/>
</dbReference>
<protein>
    <recommendedName>
        <fullName evidence="8 9">Histidine utilization repressor</fullName>
    </recommendedName>
</protein>
<evidence type="ECO:0000256" key="4">
    <source>
        <dbReference type="ARBA" id="ARBA00023125"/>
    </source>
</evidence>
<dbReference type="EMBL" id="DMAI01000320">
    <property type="protein sequence ID" value="HAE49627.1"/>
    <property type="molecule type" value="Genomic_DNA"/>
</dbReference>
<keyword evidence="3" id="KW-0805">Transcription regulation</keyword>
<dbReference type="Gene3D" id="3.40.1410.10">
    <property type="entry name" value="Chorismate lyase-like"/>
    <property type="match status" value="1"/>
</dbReference>
<evidence type="ECO:0000256" key="7">
    <source>
        <dbReference type="ARBA" id="ARBA00060686"/>
    </source>
</evidence>
<evidence type="ECO:0000256" key="9">
    <source>
        <dbReference type="NCBIfam" id="TIGR02018"/>
    </source>
</evidence>
<keyword evidence="1" id="KW-0678">Repressor</keyword>
<name>A0A3B9IQN1_9PROT</name>
<dbReference type="GO" id="GO:0006547">
    <property type="term" value="P:L-histidine metabolic process"/>
    <property type="evidence" value="ECO:0007669"/>
    <property type="project" value="UniProtKB-UniRule"/>
</dbReference>
<reference evidence="12 13" key="1">
    <citation type="journal article" date="2018" name="Nat. Biotechnol.">
        <title>A standardized bacterial taxonomy based on genome phylogeny substantially revises the tree of life.</title>
        <authorList>
            <person name="Parks D.H."/>
            <person name="Chuvochina M."/>
            <person name="Waite D.W."/>
            <person name="Rinke C."/>
            <person name="Skarshewski A."/>
            <person name="Chaumeil P.A."/>
            <person name="Hugenholtz P."/>
        </authorList>
    </citation>
    <scope>NUCLEOTIDE SEQUENCE [LARGE SCALE GENOMIC DNA]</scope>
    <source>
        <strain evidence="12">UBA8739</strain>
    </source>
</reference>
<evidence type="ECO:0000256" key="10">
    <source>
        <dbReference type="SAM" id="MobiDB-lite"/>
    </source>
</evidence>
<keyword evidence="4" id="KW-0238">DNA-binding</keyword>
<keyword evidence="5" id="KW-0804">Transcription</keyword>
<evidence type="ECO:0000313" key="12">
    <source>
        <dbReference type="EMBL" id="HAE49627.1"/>
    </source>
</evidence>
<keyword evidence="2" id="KW-0369">Histidine metabolism</keyword>
<comment type="caution">
    <text evidence="12">The sequence shown here is derived from an EMBL/GenBank/DDBJ whole genome shotgun (WGS) entry which is preliminary data.</text>
</comment>